<feature type="transmembrane region" description="Helical" evidence="7">
    <location>
        <begin position="235"/>
        <end position="261"/>
    </location>
</feature>
<organism evidence="9 10">
    <name type="scientific">Streptomyces prunicolor</name>
    <dbReference type="NCBI Taxonomy" id="67348"/>
    <lineage>
        <taxon>Bacteria</taxon>
        <taxon>Bacillati</taxon>
        <taxon>Actinomycetota</taxon>
        <taxon>Actinomycetes</taxon>
        <taxon>Kitasatosporales</taxon>
        <taxon>Streptomycetaceae</taxon>
        <taxon>Streptomyces</taxon>
    </lineage>
</organism>
<dbReference type="EMBL" id="JAWMAJ010000094">
    <property type="protein sequence ID" value="MDV7219446.1"/>
    <property type="molecule type" value="Genomic_DNA"/>
</dbReference>
<protein>
    <submittedName>
        <fullName evidence="9">ABC transporter permease</fullName>
    </submittedName>
</protein>
<dbReference type="CDD" id="cd06261">
    <property type="entry name" value="TM_PBP2"/>
    <property type="match status" value="1"/>
</dbReference>
<dbReference type="Pfam" id="PF00528">
    <property type="entry name" value="BPD_transp_1"/>
    <property type="match status" value="1"/>
</dbReference>
<feature type="transmembrane region" description="Helical" evidence="7">
    <location>
        <begin position="131"/>
        <end position="155"/>
    </location>
</feature>
<dbReference type="PROSITE" id="PS50928">
    <property type="entry name" value="ABC_TM1"/>
    <property type="match status" value="1"/>
</dbReference>
<feature type="transmembrane region" description="Helical" evidence="7">
    <location>
        <begin position="175"/>
        <end position="197"/>
    </location>
</feature>
<dbReference type="InterPro" id="IPR035906">
    <property type="entry name" value="MetI-like_sf"/>
</dbReference>
<evidence type="ECO:0000259" key="8">
    <source>
        <dbReference type="PROSITE" id="PS50928"/>
    </source>
</evidence>
<dbReference type="PANTHER" id="PTHR43163">
    <property type="entry name" value="DIPEPTIDE TRANSPORT SYSTEM PERMEASE PROTEIN DPPB-RELATED"/>
    <property type="match status" value="1"/>
</dbReference>
<feature type="transmembrane region" description="Helical" evidence="7">
    <location>
        <begin position="101"/>
        <end position="119"/>
    </location>
</feature>
<evidence type="ECO:0000256" key="7">
    <source>
        <dbReference type="RuleBase" id="RU363032"/>
    </source>
</evidence>
<dbReference type="Proteomes" id="UP001187346">
    <property type="component" value="Unassembled WGS sequence"/>
</dbReference>
<name>A0ABU4FFS8_9ACTN</name>
<sequence>MLRYLSIRVVRSLAVVLCLSAIVFALAHLVPGDPAALIAGENSTPQLRAQITQQLGLDQPVWSQYLSWIGHAVRGDLGSSLLDGQSVGTQVAARLPVSLELAVYAAVIAVLWGIPAGIWSAMHQGRAKDRVVNSVAFMGLAVPPFVVGTVMVLLFSTLAPAWPLFSFVPFSQDPLLNLQVLLLPAVALGIPFGATLCRYMRAAVLDVEGQDFMRTAAAKGAGRRRLMLRHALRNALVPVVTAGGLQLGVLVGGTVIVEQVFALPGLGSLIVNSITQHDFTVIQGAILALGASYVLINLVTDLVYPLIDPRIRTTGARRDG</sequence>
<gene>
    <name evidence="9" type="ORF">R5A26_26260</name>
</gene>
<keyword evidence="4 7" id="KW-0812">Transmembrane</keyword>
<dbReference type="InterPro" id="IPR045621">
    <property type="entry name" value="BPD_transp_1_N"/>
</dbReference>
<feature type="transmembrane region" description="Helical" evidence="7">
    <location>
        <begin position="281"/>
        <end position="307"/>
    </location>
</feature>
<evidence type="ECO:0000256" key="4">
    <source>
        <dbReference type="ARBA" id="ARBA00022692"/>
    </source>
</evidence>
<comment type="caution">
    <text evidence="9">The sequence shown here is derived from an EMBL/GenBank/DDBJ whole genome shotgun (WGS) entry which is preliminary data.</text>
</comment>
<accession>A0ABU4FFS8</accession>
<keyword evidence="5 7" id="KW-1133">Transmembrane helix</keyword>
<feature type="domain" description="ABC transmembrane type-1" evidence="8">
    <location>
        <begin position="95"/>
        <end position="304"/>
    </location>
</feature>
<comment type="similarity">
    <text evidence="7">Belongs to the binding-protein-dependent transport system permease family.</text>
</comment>
<evidence type="ECO:0000256" key="5">
    <source>
        <dbReference type="ARBA" id="ARBA00022989"/>
    </source>
</evidence>
<dbReference type="InterPro" id="IPR000515">
    <property type="entry name" value="MetI-like"/>
</dbReference>
<keyword evidence="10" id="KW-1185">Reference proteome</keyword>
<evidence type="ECO:0000313" key="9">
    <source>
        <dbReference type="EMBL" id="MDV7219446.1"/>
    </source>
</evidence>
<dbReference type="RefSeq" id="WP_317773369.1">
    <property type="nucleotide sequence ID" value="NZ_JAWMAJ010000094.1"/>
</dbReference>
<evidence type="ECO:0000256" key="6">
    <source>
        <dbReference type="ARBA" id="ARBA00023136"/>
    </source>
</evidence>
<evidence type="ECO:0000256" key="3">
    <source>
        <dbReference type="ARBA" id="ARBA00022475"/>
    </source>
</evidence>
<dbReference type="Pfam" id="PF19300">
    <property type="entry name" value="BPD_transp_1_N"/>
    <property type="match status" value="1"/>
</dbReference>
<keyword evidence="2 7" id="KW-0813">Transport</keyword>
<evidence type="ECO:0000256" key="2">
    <source>
        <dbReference type="ARBA" id="ARBA00022448"/>
    </source>
</evidence>
<dbReference type="SUPFAM" id="SSF161098">
    <property type="entry name" value="MetI-like"/>
    <property type="match status" value="1"/>
</dbReference>
<comment type="subcellular location">
    <subcellularLocation>
        <location evidence="1 7">Cell membrane</location>
        <topology evidence="1 7">Multi-pass membrane protein</topology>
    </subcellularLocation>
</comment>
<proteinExistence type="inferred from homology"/>
<reference evidence="9 10" key="1">
    <citation type="submission" date="2023-10" db="EMBL/GenBank/DDBJ databases">
        <title>Characterization of rhizosphere-enriched actinobacteria from wheat plants lab-grown on chernevaya soil.</title>
        <authorList>
            <person name="Tikhonova E.N."/>
            <person name="Konopkin A."/>
            <person name="Kravchenko I.K."/>
        </authorList>
    </citation>
    <scope>NUCLEOTIDE SEQUENCE [LARGE SCALE GENOMIC DNA]</scope>
    <source>
        <strain evidence="9 10">RR29</strain>
    </source>
</reference>
<evidence type="ECO:0000313" key="10">
    <source>
        <dbReference type="Proteomes" id="UP001187346"/>
    </source>
</evidence>
<dbReference type="Gene3D" id="1.10.3720.10">
    <property type="entry name" value="MetI-like"/>
    <property type="match status" value="1"/>
</dbReference>
<keyword evidence="3" id="KW-1003">Cell membrane</keyword>
<evidence type="ECO:0000256" key="1">
    <source>
        <dbReference type="ARBA" id="ARBA00004651"/>
    </source>
</evidence>
<dbReference type="PANTHER" id="PTHR43163:SF6">
    <property type="entry name" value="DIPEPTIDE TRANSPORT SYSTEM PERMEASE PROTEIN DPPB-RELATED"/>
    <property type="match status" value="1"/>
</dbReference>
<keyword evidence="6 7" id="KW-0472">Membrane</keyword>